<comment type="similarity">
    <text evidence="1">Belongs to the transglycosylase Slt family.</text>
</comment>
<dbReference type="GO" id="GO:0000270">
    <property type="term" value="P:peptidoglycan metabolic process"/>
    <property type="evidence" value="ECO:0007669"/>
    <property type="project" value="InterPro"/>
</dbReference>
<dbReference type="InterPro" id="IPR023346">
    <property type="entry name" value="Lysozyme-like_dom_sf"/>
</dbReference>
<feature type="chain" id="PRO_5024355208" description="LysM domain-containing protein" evidence="2">
    <location>
        <begin position="27"/>
        <end position="687"/>
    </location>
</feature>
<dbReference type="GO" id="GO:0016020">
    <property type="term" value="C:membrane"/>
    <property type="evidence" value="ECO:0007669"/>
    <property type="project" value="InterPro"/>
</dbReference>
<name>A0A5K7Z6A1_9BACT</name>
<reference evidence="4 5" key="1">
    <citation type="submission" date="2019-11" db="EMBL/GenBank/DDBJ databases">
        <title>Comparative genomics of hydrocarbon-degrading Desulfosarcina strains.</title>
        <authorList>
            <person name="Watanabe M."/>
            <person name="Kojima H."/>
            <person name="Fukui M."/>
        </authorList>
    </citation>
    <scope>NUCLEOTIDE SEQUENCE [LARGE SCALE GENOMIC DNA]</scope>
    <source>
        <strain evidence="4 5">PP31</strain>
    </source>
</reference>
<dbReference type="SMART" id="SM00257">
    <property type="entry name" value="LysM"/>
    <property type="match status" value="3"/>
</dbReference>
<protein>
    <recommendedName>
        <fullName evidence="3">LysM domain-containing protein</fullName>
    </recommendedName>
</protein>
<feature type="domain" description="LysM" evidence="3">
    <location>
        <begin position="392"/>
        <end position="436"/>
    </location>
</feature>
<evidence type="ECO:0000259" key="3">
    <source>
        <dbReference type="PROSITE" id="PS51782"/>
    </source>
</evidence>
<proteinExistence type="inferred from homology"/>
<dbReference type="InterPro" id="IPR036779">
    <property type="entry name" value="LysM_dom_sf"/>
</dbReference>
<accession>A0A5K7Z6A1</accession>
<dbReference type="CDD" id="cd00118">
    <property type="entry name" value="LysM"/>
    <property type="match status" value="2"/>
</dbReference>
<dbReference type="KEGG" id="dwd:DSCW_28300"/>
<dbReference type="GO" id="GO:0008933">
    <property type="term" value="F:peptidoglycan lytic transglycosylase activity"/>
    <property type="evidence" value="ECO:0007669"/>
    <property type="project" value="InterPro"/>
</dbReference>
<dbReference type="Pfam" id="PF01464">
    <property type="entry name" value="SLT"/>
    <property type="match status" value="1"/>
</dbReference>
<dbReference type="Gene3D" id="3.10.350.10">
    <property type="entry name" value="LysM domain"/>
    <property type="match status" value="2"/>
</dbReference>
<dbReference type="InterPro" id="IPR008258">
    <property type="entry name" value="Transglycosylase_SLT_dom_1"/>
</dbReference>
<dbReference type="InterPro" id="IPR018392">
    <property type="entry name" value="LysM"/>
</dbReference>
<dbReference type="Proteomes" id="UP000427769">
    <property type="component" value="Chromosome"/>
</dbReference>
<dbReference type="CDD" id="cd16894">
    <property type="entry name" value="MltD-like"/>
    <property type="match status" value="1"/>
</dbReference>
<feature type="domain" description="LysM" evidence="3">
    <location>
        <begin position="620"/>
        <end position="665"/>
    </location>
</feature>
<dbReference type="AlphaFoldDB" id="A0A5K7Z6A1"/>
<evidence type="ECO:0000256" key="1">
    <source>
        <dbReference type="ARBA" id="ARBA00007734"/>
    </source>
</evidence>
<gene>
    <name evidence="4" type="ORF">DSCW_28300</name>
</gene>
<dbReference type="InterPro" id="IPR000189">
    <property type="entry name" value="Transglyc_AS"/>
</dbReference>
<keyword evidence="2" id="KW-0732">Signal</keyword>
<evidence type="ECO:0000313" key="5">
    <source>
        <dbReference type="Proteomes" id="UP000427769"/>
    </source>
</evidence>
<dbReference type="OrthoDB" id="9815002at2"/>
<dbReference type="SUPFAM" id="SSF54106">
    <property type="entry name" value="LysM domain"/>
    <property type="match status" value="1"/>
</dbReference>
<dbReference type="SUPFAM" id="SSF53955">
    <property type="entry name" value="Lysozyme-like"/>
    <property type="match status" value="1"/>
</dbReference>
<dbReference type="Pfam" id="PF01476">
    <property type="entry name" value="LysM"/>
    <property type="match status" value="2"/>
</dbReference>
<organism evidence="4 5">
    <name type="scientific">Desulfosarcina widdelii</name>
    <dbReference type="NCBI Taxonomy" id="947919"/>
    <lineage>
        <taxon>Bacteria</taxon>
        <taxon>Pseudomonadati</taxon>
        <taxon>Thermodesulfobacteriota</taxon>
        <taxon>Desulfobacteria</taxon>
        <taxon>Desulfobacterales</taxon>
        <taxon>Desulfosarcinaceae</taxon>
        <taxon>Desulfosarcina</taxon>
    </lineage>
</organism>
<dbReference type="RefSeq" id="WP_155304338.1">
    <property type="nucleotide sequence ID" value="NZ_AP021875.1"/>
</dbReference>
<evidence type="ECO:0000313" key="4">
    <source>
        <dbReference type="EMBL" id="BBO75413.1"/>
    </source>
</evidence>
<evidence type="ECO:0000256" key="2">
    <source>
        <dbReference type="SAM" id="SignalP"/>
    </source>
</evidence>
<dbReference type="PROSITE" id="PS51782">
    <property type="entry name" value="LYSM"/>
    <property type="match status" value="2"/>
</dbReference>
<dbReference type="EMBL" id="AP021875">
    <property type="protein sequence ID" value="BBO75413.1"/>
    <property type="molecule type" value="Genomic_DNA"/>
</dbReference>
<sequence>MLCKRFTILFLLALAIFSISAVPVQADGERFPVYPAIEPNVAFWTQIYARYSTSQAVVHDSLHLDIVYEVIDLKPMKEAGARKINRKRMKQASRRIADILKRLAADPKAADADCRRVAALFGSQPDSKTFARARGRVRCQIGQQDRFQAGVIRSGAYLDQMRAILRSSGVPEDLSYLPHVESSFNAHAYSKFGAAGMWQFTRSTGKRFLTVDYVLDERRDPIAATRAAALLLRENYEKLGSWPLAITAYNHGAAGMQRAKAKHGGYPEIFASYKGRTFKFASRNFYSEFLAARQVASNYRRYFGDITLDTPQSTQPVKMAGFAAFNDLCRHFKISPEAARSLNPALRPPVFSGQKYVPEGYVFNLPSSSPSSGTLLSKAPADLFKTTQKPSRFYTVCRGDTAGKIARMHRVKLNDLILANGLDRRATVYIRQRLRIPQKDESVGLVAEKRAVDPTDSKAQPASAAGSGTVEILLPNIPLESAECRYRRLEPAPADLLAMADEINENASRDASIQASLVNPGVAPVDMGFHRIDRSARQPVGIIRVEVEETLGHYAEWAGVRASSIRRLNGLSYGRHLQLNQRVKIPLGNVTADDFETRRYEFHKRLQEDFFAVYRIGELQRYQVRPGDSYWTLCREKFDLPLWLLKHYNADINLATLKVHQSLTIPSVESVAANDPATMDTTSAPDA</sequence>
<dbReference type="Gene3D" id="1.10.530.10">
    <property type="match status" value="1"/>
</dbReference>
<dbReference type="PROSITE" id="PS00922">
    <property type="entry name" value="TRANSGLYCOSYLASE"/>
    <property type="match status" value="1"/>
</dbReference>
<feature type="signal peptide" evidence="2">
    <location>
        <begin position="1"/>
        <end position="26"/>
    </location>
</feature>
<keyword evidence="5" id="KW-1185">Reference proteome</keyword>